<dbReference type="EMBL" id="JAGTTL010000023">
    <property type="protein sequence ID" value="KAK6304642.1"/>
    <property type="molecule type" value="Genomic_DNA"/>
</dbReference>
<dbReference type="PANTHER" id="PTHR46005:SF2">
    <property type="entry name" value="RHO GTPASE-ACTIVATING PROTEIN 5"/>
    <property type="match status" value="1"/>
</dbReference>
<dbReference type="PANTHER" id="PTHR46005">
    <property type="entry name" value="RHO GTPASE-ACTIVATING PROTEIN 190"/>
    <property type="match status" value="1"/>
</dbReference>
<feature type="region of interest" description="Disordered" evidence="1">
    <location>
        <begin position="1"/>
        <end position="30"/>
    </location>
</feature>
<gene>
    <name evidence="3" type="ORF">J4Q44_G00252280</name>
</gene>
<evidence type="ECO:0000313" key="4">
    <source>
        <dbReference type="Proteomes" id="UP001356427"/>
    </source>
</evidence>
<accession>A0AAN8QX67</accession>
<dbReference type="InterPro" id="IPR000198">
    <property type="entry name" value="RhoGAP_dom"/>
</dbReference>
<evidence type="ECO:0000256" key="1">
    <source>
        <dbReference type="SAM" id="MobiDB-lite"/>
    </source>
</evidence>
<sequence>MKKKKKKTPKTKEPKKPKSKPTKPLYPPTRRNWESHYFGVPLQNLVTMDRPIPLFIEKCVDYIERTGLTTEGLYRVSGNKGLIKTIFRSSLIKTTVWT</sequence>
<protein>
    <recommendedName>
        <fullName evidence="2">Rho-GAP domain-containing protein</fullName>
    </recommendedName>
</protein>
<dbReference type="Gene3D" id="1.10.555.10">
    <property type="entry name" value="Rho GTPase activation protein"/>
    <property type="match status" value="1"/>
</dbReference>
<evidence type="ECO:0000259" key="2">
    <source>
        <dbReference type="PROSITE" id="PS50238"/>
    </source>
</evidence>
<dbReference type="InterPro" id="IPR051978">
    <property type="entry name" value="Rho-GAP_domain"/>
</dbReference>
<keyword evidence="4" id="KW-1185">Reference proteome</keyword>
<comment type="caution">
    <text evidence="3">The sequence shown here is derived from an EMBL/GenBank/DDBJ whole genome shotgun (WGS) entry which is preliminary data.</text>
</comment>
<organism evidence="3 4">
    <name type="scientific">Coregonus suidteri</name>
    <dbReference type="NCBI Taxonomy" id="861788"/>
    <lineage>
        <taxon>Eukaryota</taxon>
        <taxon>Metazoa</taxon>
        <taxon>Chordata</taxon>
        <taxon>Craniata</taxon>
        <taxon>Vertebrata</taxon>
        <taxon>Euteleostomi</taxon>
        <taxon>Actinopterygii</taxon>
        <taxon>Neopterygii</taxon>
        <taxon>Teleostei</taxon>
        <taxon>Protacanthopterygii</taxon>
        <taxon>Salmoniformes</taxon>
        <taxon>Salmonidae</taxon>
        <taxon>Coregoninae</taxon>
        <taxon>Coregonus</taxon>
    </lineage>
</organism>
<evidence type="ECO:0000313" key="3">
    <source>
        <dbReference type="EMBL" id="KAK6304642.1"/>
    </source>
</evidence>
<dbReference type="GO" id="GO:0007266">
    <property type="term" value="P:Rho protein signal transduction"/>
    <property type="evidence" value="ECO:0007669"/>
    <property type="project" value="TreeGrafter"/>
</dbReference>
<proteinExistence type="predicted"/>
<dbReference type="InterPro" id="IPR008936">
    <property type="entry name" value="Rho_GTPase_activation_prot"/>
</dbReference>
<reference evidence="3 4" key="1">
    <citation type="submission" date="2021-04" db="EMBL/GenBank/DDBJ databases">
        <authorList>
            <person name="De Guttry C."/>
            <person name="Zahm M."/>
            <person name="Klopp C."/>
            <person name="Cabau C."/>
            <person name="Louis A."/>
            <person name="Berthelot C."/>
            <person name="Parey E."/>
            <person name="Roest Crollius H."/>
            <person name="Montfort J."/>
            <person name="Robinson-Rechavi M."/>
            <person name="Bucao C."/>
            <person name="Bouchez O."/>
            <person name="Gislard M."/>
            <person name="Lluch J."/>
            <person name="Milhes M."/>
            <person name="Lampietro C."/>
            <person name="Lopez Roques C."/>
            <person name="Donnadieu C."/>
            <person name="Braasch I."/>
            <person name="Desvignes T."/>
            <person name="Postlethwait J."/>
            <person name="Bobe J."/>
            <person name="Wedekind C."/>
            <person name="Guiguen Y."/>
        </authorList>
    </citation>
    <scope>NUCLEOTIDE SEQUENCE [LARGE SCALE GENOMIC DNA]</scope>
    <source>
        <strain evidence="3">Cs_M1</strain>
        <tissue evidence="3">Blood</tissue>
    </source>
</reference>
<dbReference type="GO" id="GO:0005829">
    <property type="term" value="C:cytosol"/>
    <property type="evidence" value="ECO:0007669"/>
    <property type="project" value="TreeGrafter"/>
</dbReference>
<dbReference type="Proteomes" id="UP001356427">
    <property type="component" value="Unassembled WGS sequence"/>
</dbReference>
<name>A0AAN8QX67_9TELE</name>
<dbReference type="SUPFAM" id="SSF48350">
    <property type="entry name" value="GTPase activation domain, GAP"/>
    <property type="match status" value="1"/>
</dbReference>
<dbReference type="GO" id="GO:0005096">
    <property type="term" value="F:GTPase activator activity"/>
    <property type="evidence" value="ECO:0007669"/>
    <property type="project" value="TreeGrafter"/>
</dbReference>
<feature type="domain" description="Rho-GAP" evidence="2">
    <location>
        <begin position="40"/>
        <end position="98"/>
    </location>
</feature>
<dbReference type="Pfam" id="PF00620">
    <property type="entry name" value="RhoGAP"/>
    <property type="match status" value="1"/>
</dbReference>
<dbReference type="GO" id="GO:0008361">
    <property type="term" value="P:regulation of cell size"/>
    <property type="evidence" value="ECO:0007669"/>
    <property type="project" value="TreeGrafter"/>
</dbReference>
<dbReference type="PROSITE" id="PS50238">
    <property type="entry name" value="RHOGAP"/>
    <property type="match status" value="1"/>
</dbReference>
<dbReference type="AlphaFoldDB" id="A0AAN8QX67"/>